<dbReference type="InterPro" id="IPR021866">
    <property type="entry name" value="SpoIIAA-like"/>
</dbReference>
<dbReference type="HOGENOM" id="CLU_137390_0_0_6"/>
<reference evidence="1 2" key="1">
    <citation type="journal article" date="2012" name="J. Bacteriol.">
        <title>Genome sequence of an alkane-degrading bacterium, Alcanivorax pacificus type strain W11-5, isolated from deep sea sediment.</title>
        <authorList>
            <person name="Lai Q."/>
            <person name="Shao Z."/>
        </authorList>
    </citation>
    <scope>NUCLEOTIDE SEQUENCE [LARGE SCALE GENOMIC DNA]</scope>
    <source>
        <strain evidence="1 2">W11-5</strain>
    </source>
</reference>
<evidence type="ECO:0008006" key="3">
    <source>
        <dbReference type="Google" id="ProtNLM"/>
    </source>
</evidence>
<dbReference type="AlphaFoldDB" id="A0A0B4XLE6"/>
<dbReference type="InterPro" id="IPR036513">
    <property type="entry name" value="STAS_dom_sf"/>
</dbReference>
<sequence length="121" mass="13282">MITQLAAPGHVAAFRVSGTLTGDDIDQALAIMADRLATYPRISLYLDAEHFADITGEALHRYAPDSRLPVLTYLHRVAVITDRQWISLLTALAPRMLPDGEARTFGGHEQSTALRWVSDPA</sequence>
<dbReference type="KEGG" id="apac:S7S_03925"/>
<dbReference type="STRING" id="391936.S7S_03925"/>
<keyword evidence="2" id="KW-1185">Reference proteome</keyword>
<organism evidence="1 2">
    <name type="scientific">Isoalcanivorax pacificus W11-5</name>
    <dbReference type="NCBI Taxonomy" id="391936"/>
    <lineage>
        <taxon>Bacteria</taxon>
        <taxon>Pseudomonadati</taxon>
        <taxon>Pseudomonadota</taxon>
        <taxon>Gammaproteobacteria</taxon>
        <taxon>Oceanospirillales</taxon>
        <taxon>Alcanivoracaceae</taxon>
        <taxon>Isoalcanivorax</taxon>
    </lineage>
</organism>
<dbReference type="SUPFAM" id="SSF52091">
    <property type="entry name" value="SpoIIaa-like"/>
    <property type="match status" value="1"/>
</dbReference>
<dbReference type="EMBL" id="CP004387">
    <property type="protein sequence ID" value="AJD47207.1"/>
    <property type="molecule type" value="Genomic_DNA"/>
</dbReference>
<proteinExistence type="predicted"/>
<dbReference type="Gene3D" id="3.40.50.10600">
    <property type="entry name" value="SpoIIaa-like domains"/>
    <property type="match status" value="1"/>
</dbReference>
<dbReference type="OrthoDB" id="7619266at2"/>
<accession>A0A0B4XLE6</accession>
<dbReference type="Proteomes" id="UP000006764">
    <property type="component" value="Chromosome"/>
</dbReference>
<evidence type="ECO:0000313" key="1">
    <source>
        <dbReference type="EMBL" id="AJD47207.1"/>
    </source>
</evidence>
<gene>
    <name evidence="1" type="ORF">S7S_03925</name>
</gene>
<name>A0A0B4XLE6_9GAMM</name>
<protein>
    <recommendedName>
        <fullName evidence="3">STAS/SEC14 domain-containing protein</fullName>
    </recommendedName>
</protein>
<dbReference type="Pfam" id="PF11964">
    <property type="entry name" value="SpoIIAA-like"/>
    <property type="match status" value="1"/>
</dbReference>
<evidence type="ECO:0000313" key="2">
    <source>
        <dbReference type="Proteomes" id="UP000006764"/>
    </source>
</evidence>
<dbReference type="RefSeq" id="WP_008738097.1">
    <property type="nucleotide sequence ID" value="NZ_CP004387.1"/>
</dbReference>
<dbReference type="InterPro" id="IPR038396">
    <property type="entry name" value="SpoIIAA-like_sf"/>
</dbReference>